<feature type="compositionally biased region" description="Basic and acidic residues" evidence="6">
    <location>
        <begin position="1181"/>
        <end position="1192"/>
    </location>
</feature>
<feature type="compositionally biased region" description="Basic and acidic residues" evidence="6">
    <location>
        <begin position="491"/>
        <end position="500"/>
    </location>
</feature>
<proteinExistence type="inferred from homology"/>
<dbReference type="FunFam" id="2.40.50.140:FF:000025">
    <property type="entry name" value="40S ribosomal protein S28"/>
    <property type="match status" value="1"/>
</dbReference>
<dbReference type="InParanoid" id="A0A1C7N8T5"/>
<keyword evidence="3" id="KW-0689">Ribosomal protein</keyword>
<organism evidence="10 11">
    <name type="scientific">Choanephora cucurbitarum</name>
    <dbReference type="NCBI Taxonomy" id="101091"/>
    <lineage>
        <taxon>Eukaryota</taxon>
        <taxon>Fungi</taxon>
        <taxon>Fungi incertae sedis</taxon>
        <taxon>Mucoromycota</taxon>
        <taxon>Mucoromycotina</taxon>
        <taxon>Mucoromycetes</taxon>
        <taxon>Mucorales</taxon>
        <taxon>Mucorineae</taxon>
        <taxon>Choanephoraceae</taxon>
        <taxon>Choanephoroideae</taxon>
        <taxon>Choanephora</taxon>
    </lineage>
</organism>
<dbReference type="GO" id="GO:0003735">
    <property type="term" value="F:structural constituent of ribosome"/>
    <property type="evidence" value="ECO:0007669"/>
    <property type="project" value="InterPro"/>
</dbReference>
<dbReference type="FunCoup" id="A0A1C7N8T5">
    <property type="interactions" value="825"/>
</dbReference>
<feature type="domain" description="RSE1/DDB1/CPSF1 second beta-propeller" evidence="9">
    <location>
        <begin position="561"/>
        <end position="1115"/>
    </location>
</feature>
<dbReference type="Pfam" id="PF23726">
    <property type="entry name" value="Beta-prop_RSE1_2nd"/>
    <property type="match status" value="1"/>
</dbReference>
<dbReference type="InterPro" id="IPR036322">
    <property type="entry name" value="WD40_repeat_dom_sf"/>
</dbReference>
<dbReference type="HAMAP" id="MF_00292">
    <property type="entry name" value="Ribosomal_eS28"/>
    <property type="match status" value="1"/>
</dbReference>
<evidence type="ECO:0000256" key="5">
    <source>
        <dbReference type="ARBA" id="ARBA00023274"/>
    </source>
</evidence>
<keyword evidence="11" id="KW-1185">Reference proteome</keyword>
<dbReference type="InterPro" id="IPR000289">
    <property type="entry name" value="Ribosomal_eS28"/>
</dbReference>
<dbReference type="EMBL" id="LUGH01000385">
    <property type="protein sequence ID" value="OBZ85542.1"/>
    <property type="molecule type" value="Genomic_DNA"/>
</dbReference>
<dbReference type="GO" id="GO:0005840">
    <property type="term" value="C:ribosome"/>
    <property type="evidence" value="ECO:0007669"/>
    <property type="project" value="UniProtKB-KW"/>
</dbReference>
<dbReference type="SUPFAM" id="SSF50249">
    <property type="entry name" value="Nucleic acid-binding proteins"/>
    <property type="match status" value="1"/>
</dbReference>
<reference evidence="10 11" key="1">
    <citation type="submission" date="2016-03" db="EMBL/GenBank/DDBJ databases">
        <title>Choanephora cucurbitarum.</title>
        <authorList>
            <person name="Min B."/>
            <person name="Park H."/>
            <person name="Park J.-H."/>
            <person name="Shin H.-D."/>
            <person name="Choi I.-G."/>
        </authorList>
    </citation>
    <scope>NUCLEOTIDE SEQUENCE [LARGE SCALE GENOMIC DNA]</scope>
    <source>
        <strain evidence="10 11">KUS-F28377</strain>
    </source>
</reference>
<dbReference type="Pfam" id="PF03178">
    <property type="entry name" value="CPSF_A"/>
    <property type="match status" value="1"/>
</dbReference>
<dbReference type="InterPro" id="IPR004871">
    <property type="entry name" value="RSE1/DDB1/CPSF1_C"/>
</dbReference>
<feature type="region of interest" description="Disordered" evidence="6">
    <location>
        <begin position="799"/>
        <end position="828"/>
    </location>
</feature>
<dbReference type="Gene3D" id="2.40.50.140">
    <property type="entry name" value="Nucleic acid-binding proteins"/>
    <property type="match status" value="1"/>
</dbReference>
<evidence type="ECO:0000259" key="9">
    <source>
        <dbReference type="Pfam" id="PF23726"/>
    </source>
</evidence>
<dbReference type="OrthoDB" id="6109at2759"/>
<evidence type="ECO:0000256" key="3">
    <source>
        <dbReference type="ARBA" id="ARBA00022980"/>
    </source>
</evidence>
<evidence type="ECO:0000313" key="11">
    <source>
        <dbReference type="Proteomes" id="UP000093000"/>
    </source>
</evidence>
<feature type="region of interest" description="Disordered" evidence="6">
    <location>
        <begin position="486"/>
        <end position="520"/>
    </location>
</feature>
<comment type="similarity">
    <text evidence="2">Belongs to the eukaryotic ribosomal protein eS28 family.</text>
</comment>
<gene>
    <name evidence="10" type="primary">CPSF1</name>
    <name evidence="10" type="ORF">A0J61_06406</name>
</gene>
<accession>A0A1C7N8T5</accession>
<keyword evidence="4" id="KW-0539">Nucleus</keyword>
<feature type="domain" description="RSE1/DDB1/CPSF1 C-terminal" evidence="7">
    <location>
        <begin position="1207"/>
        <end position="1536"/>
    </location>
</feature>
<evidence type="ECO:0000256" key="2">
    <source>
        <dbReference type="ARBA" id="ARBA00005943"/>
    </source>
</evidence>
<dbReference type="CDD" id="cd04457">
    <property type="entry name" value="S1_S28E"/>
    <property type="match status" value="1"/>
</dbReference>
<dbReference type="InterPro" id="IPR028626">
    <property type="entry name" value="Ribosomal_eS28_CS"/>
</dbReference>
<dbReference type="GO" id="GO:0006412">
    <property type="term" value="P:translation"/>
    <property type="evidence" value="ECO:0007669"/>
    <property type="project" value="InterPro"/>
</dbReference>
<feature type="domain" description="RSE1/DDB1/CPSF1 first beta-propeller" evidence="8">
    <location>
        <begin position="94"/>
        <end position="457"/>
    </location>
</feature>
<dbReference type="PANTHER" id="PTHR10644">
    <property type="entry name" value="DNA REPAIR/RNA PROCESSING CPSF FAMILY"/>
    <property type="match status" value="1"/>
</dbReference>
<dbReference type="InterPro" id="IPR012340">
    <property type="entry name" value="NA-bd_OB-fold"/>
</dbReference>
<dbReference type="PROSITE" id="PS00961">
    <property type="entry name" value="RIBOSOMAL_S28E"/>
    <property type="match status" value="1"/>
</dbReference>
<dbReference type="GO" id="GO:1990904">
    <property type="term" value="C:ribonucleoprotein complex"/>
    <property type="evidence" value="ECO:0007669"/>
    <property type="project" value="UniProtKB-KW"/>
</dbReference>
<keyword evidence="5" id="KW-0687">Ribonucleoprotein</keyword>
<evidence type="ECO:0000256" key="1">
    <source>
        <dbReference type="ARBA" id="ARBA00004123"/>
    </source>
</evidence>
<feature type="region of interest" description="Disordered" evidence="6">
    <location>
        <begin position="1167"/>
        <end position="1192"/>
    </location>
</feature>
<evidence type="ECO:0000313" key="10">
    <source>
        <dbReference type="EMBL" id="OBZ85542.1"/>
    </source>
</evidence>
<name>A0A1C7N8T5_9FUNG</name>
<dbReference type="SUPFAM" id="SSF50978">
    <property type="entry name" value="WD40 repeat-like"/>
    <property type="match status" value="1"/>
</dbReference>
<evidence type="ECO:0000256" key="6">
    <source>
        <dbReference type="SAM" id="MobiDB-lite"/>
    </source>
</evidence>
<evidence type="ECO:0000259" key="7">
    <source>
        <dbReference type="Pfam" id="PF03178"/>
    </source>
</evidence>
<protein>
    <submittedName>
        <fullName evidence="10">Cleavage and polyadenylation specificity factor subunit 1</fullName>
    </submittedName>
</protein>
<comment type="caution">
    <text evidence="10">The sequence shown here is derived from an EMBL/GenBank/DDBJ whole genome shotgun (WGS) entry which is preliminary data.</text>
</comment>
<dbReference type="Proteomes" id="UP000093000">
    <property type="component" value="Unassembled WGS sequence"/>
</dbReference>
<dbReference type="InterPro" id="IPR018846">
    <property type="entry name" value="Beta-prop_RSE1/DDB1/CPSF1_1st"/>
</dbReference>
<comment type="subcellular location">
    <subcellularLocation>
        <location evidence="1">Nucleus</location>
    </subcellularLocation>
</comment>
<evidence type="ECO:0000256" key="4">
    <source>
        <dbReference type="ARBA" id="ARBA00023242"/>
    </source>
</evidence>
<evidence type="ECO:0000259" key="8">
    <source>
        <dbReference type="Pfam" id="PF10433"/>
    </source>
</evidence>
<dbReference type="GO" id="GO:0005634">
    <property type="term" value="C:nucleus"/>
    <property type="evidence" value="ECO:0007669"/>
    <property type="project" value="UniProtKB-SubCell"/>
</dbReference>
<dbReference type="InterPro" id="IPR015943">
    <property type="entry name" value="WD40/YVTN_repeat-like_dom_sf"/>
</dbReference>
<dbReference type="GO" id="GO:0003676">
    <property type="term" value="F:nucleic acid binding"/>
    <property type="evidence" value="ECO:0007669"/>
    <property type="project" value="InterPro"/>
</dbReference>
<dbReference type="Gene3D" id="2.130.10.10">
    <property type="entry name" value="YVTN repeat-like/Quinoprotein amine dehydrogenase"/>
    <property type="match status" value="2"/>
</dbReference>
<dbReference type="Pfam" id="PF10433">
    <property type="entry name" value="Beta-prop_RSE1_1st"/>
    <property type="match status" value="1"/>
</dbReference>
<feature type="region of interest" description="Disordered" evidence="6">
    <location>
        <begin position="751"/>
        <end position="785"/>
    </location>
</feature>
<dbReference type="Pfam" id="PF01200">
    <property type="entry name" value="Ribosomal_S28e"/>
    <property type="match status" value="1"/>
</dbReference>
<sequence length="1627" mass="182565">MSAYALYKELFPPQTVEQVETCHLTSPDAINLVVAKASLLQVYAFVEYLPEQKRTTEEDEEEGSQLGDQELANERLNDSEDMSLVFPKLKPLQQKIDLAEATSGRLELVAQYKLNGIIATMGVVKTNSARGKEGCDSLLLGFSDAKMSLLEWSPATNSIVTVSIHYYERDEFKKEFLTNPYPSNIHIDPQQRCAVLNFYDNKLAVLPFRQADRLDEKQNEMEEDEEQKWPYDPSFLIDLETIDPKIQNVIDMVFLSDYYEPTLAILFQSEHTWTGRLGAVKDTVSVVVISLDLTAKIYPIIYSIDQLPYDCLKLVAMPKPVAGVLVIAANSLLHVSQGSPGVGVAVNGYAKKTTDFLGMIYEDKAIQLGLALDGAKALAYGGDRCLIFLQNGNWAAVQMRMDGSKVVGMNIKQIVHSDPLSPMATIPSCATHVKQGEYFFLGSRVGDSLLIKWNDYKDVFAKQPSHPMFRVCDTLLNTGPILDMTIGDVESNQKMEERQRQQLSSDQEDEGDDTKQKEKKVAGIPDLELVSCSGHGKNGALSVFQRHIHPQTSFSFKQSDSQAIWSIKCRKELPFDRRSSLGSMNHDKNARWESDKGHLIEEVFDKLLFISKSKSTLVLSAGDELQELVKTGFYTRGSTIAVSTLFDATRIVQVYATGVMVLTPEGKRLSTIPMRGCRIVDASIRDPYILLTLDNHKILALQGDPDSKEVSAISLPSSIHKMPIYMAGVFADTSGLFSTVADKKSMLTARAAKSAQSVKEQSKKKRKATDEVMSDGFKKPNNNEMHEFDEVDMDLYGESLDVNPDQKSDTQAPLNKKDQALDSEDMDDEDEMLYGTTEEKASGQPVNYDQQGVDEINVSLQGGVDLNEITRVSFWAVLYSTDGTLQIHSLPDFKEHFVCPQFDNAPDLITDSREHVHKEASKKGSVPTSTIIKEVLMTHIGKERKDPHLVARTDTNDIIIYKAFSFVPTDDTTSERLALRFSRVHHEYVSRKPAAMAEEQKKRVNQKKEIIDEFEIPDLDLEDEEDTLAQKVASKNLEKQQRKKLLIPFNDVAGYTGVFVAGVQPAWLMNSCKSFVRVHPMKTKQPVIGFTQFHNINCQHGFITVDAKSAIRLSQLRTDGVIYDLDWVLQKVPLGKTAHKIEYHPLMRVYAVIVSSAHPARVIEEESAQMDGAESTNEGQQKQEDQEVERMESLKTGEFLPEVDRFSMIMVSPVTWETVDTIEFEEFEQCFSLECAALESKQTSTGRKHFMVVGTGYLKGEDTTMRGSIRIYDIIEVVPEPNNPQTNHKFKHIHTEDVKGAVTAMCNVSGHLASCIGSKVIVWSLEDDESLVGVAFIDVQIYVTSMSSIKNFILLGDAQKSVWFLGFQLEPAKLSLLGKDYQSFEVGCVDFIIDDKSLYLVVGDTNENLDLYQYAPFNLQSFGGQKLMRRGDFHVGSQVQTMVRLPQIEKTDRGFEYSRRHFCLCGTFNGSISVISPISEKTFKRLSTLYGQLVNNVQHVAGLNPRAYRLIKGPKQRMSSNRTKAILDGDLIFEFAGLSTERQKEITKQIGTTVSRIMEDLDSKTPVKLARVTKVLGRTGSRGGVTQVRVEFMDDTNRSIIRNVKGPVRENDILCLLESEREARRLR</sequence>
<dbReference type="InterPro" id="IPR050358">
    <property type="entry name" value="RSE1/DDB1/CFT1"/>
</dbReference>
<dbReference type="InterPro" id="IPR058543">
    <property type="entry name" value="Beta-prop_RSE1/DDB1/CPSF1_2nd"/>
</dbReference>
<dbReference type="STRING" id="101091.A0A1C7N8T5"/>